<keyword evidence="4" id="KW-0812">Transmembrane</keyword>
<feature type="compositionally biased region" description="Polar residues" evidence="3">
    <location>
        <begin position="20"/>
        <end position="30"/>
    </location>
</feature>
<accession>A0AAV1GZ21</accession>
<keyword evidence="2" id="KW-1015">Disulfide bond</keyword>
<dbReference type="PANTHER" id="PTHR22803">
    <property type="entry name" value="MANNOSE, PHOSPHOLIPASE, LECTIN RECEPTOR RELATED"/>
    <property type="match status" value="1"/>
</dbReference>
<name>A0AAV1GZ21_XYRNO</name>
<keyword evidence="7" id="KW-1185">Reference proteome</keyword>
<evidence type="ECO:0000259" key="5">
    <source>
        <dbReference type="PROSITE" id="PS50041"/>
    </source>
</evidence>
<feature type="region of interest" description="Disordered" evidence="3">
    <location>
        <begin position="1"/>
        <end position="31"/>
    </location>
</feature>
<proteinExistence type="predicted"/>
<feature type="transmembrane region" description="Helical" evidence="4">
    <location>
        <begin position="317"/>
        <end position="342"/>
    </location>
</feature>
<dbReference type="InterPro" id="IPR018378">
    <property type="entry name" value="C-type_lectin_CS"/>
</dbReference>
<organism evidence="6 7">
    <name type="scientific">Xyrichtys novacula</name>
    <name type="common">Pearly razorfish</name>
    <name type="synonym">Hemipteronotus novacula</name>
    <dbReference type="NCBI Taxonomy" id="13765"/>
    <lineage>
        <taxon>Eukaryota</taxon>
        <taxon>Metazoa</taxon>
        <taxon>Chordata</taxon>
        <taxon>Craniata</taxon>
        <taxon>Vertebrata</taxon>
        <taxon>Euteleostomi</taxon>
        <taxon>Actinopterygii</taxon>
        <taxon>Neopterygii</taxon>
        <taxon>Teleostei</taxon>
        <taxon>Neoteleostei</taxon>
        <taxon>Acanthomorphata</taxon>
        <taxon>Eupercaria</taxon>
        <taxon>Labriformes</taxon>
        <taxon>Labridae</taxon>
        <taxon>Xyrichtys</taxon>
    </lineage>
</organism>
<evidence type="ECO:0000256" key="4">
    <source>
        <dbReference type="SAM" id="Phobius"/>
    </source>
</evidence>
<dbReference type="InterPro" id="IPR016186">
    <property type="entry name" value="C-type_lectin-like/link_sf"/>
</dbReference>
<feature type="domain" description="C-type lectin" evidence="5">
    <location>
        <begin position="128"/>
        <end position="248"/>
    </location>
</feature>
<evidence type="ECO:0000256" key="3">
    <source>
        <dbReference type="SAM" id="MobiDB-lite"/>
    </source>
</evidence>
<gene>
    <name evidence="6" type="ORF">XNOV1_A023298</name>
</gene>
<reference evidence="6" key="1">
    <citation type="submission" date="2023-08" db="EMBL/GenBank/DDBJ databases">
        <authorList>
            <person name="Alioto T."/>
            <person name="Alioto T."/>
            <person name="Gomez Garrido J."/>
        </authorList>
    </citation>
    <scope>NUCLEOTIDE SEQUENCE</scope>
</reference>
<dbReference type="InterPro" id="IPR033989">
    <property type="entry name" value="CD209-like_CTLD"/>
</dbReference>
<protein>
    <submittedName>
        <fullName evidence="6">Macrophage mannose receptor 1-like</fullName>
    </submittedName>
</protein>
<feature type="domain" description="C-type lectin" evidence="5">
    <location>
        <begin position="397"/>
        <end position="517"/>
    </location>
</feature>
<dbReference type="EMBL" id="OY660881">
    <property type="protein sequence ID" value="CAJ1079040.1"/>
    <property type="molecule type" value="Genomic_DNA"/>
</dbReference>
<feature type="region of interest" description="Disordered" evidence="3">
    <location>
        <begin position="66"/>
        <end position="85"/>
    </location>
</feature>
<dbReference type="Proteomes" id="UP001178508">
    <property type="component" value="Chromosome 18"/>
</dbReference>
<dbReference type="InterPro" id="IPR050111">
    <property type="entry name" value="C-type_lectin/snaclec_domain"/>
</dbReference>
<evidence type="ECO:0000256" key="1">
    <source>
        <dbReference type="ARBA" id="ARBA00022734"/>
    </source>
</evidence>
<dbReference type="GO" id="GO:0030246">
    <property type="term" value="F:carbohydrate binding"/>
    <property type="evidence" value="ECO:0007669"/>
    <property type="project" value="UniProtKB-KW"/>
</dbReference>
<evidence type="ECO:0000256" key="2">
    <source>
        <dbReference type="ARBA" id="ARBA00023157"/>
    </source>
</evidence>
<dbReference type="Gene3D" id="3.10.100.10">
    <property type="entry name" value="Mannose-Binding Protein A, subunit A"/>
    <property type="match status" value="2"/>
</dbReference>
<dbReference type="PROSITE" id="PS50041">
    <property type="entry name" value="C_TYPE_LECTIN_2"/>
    <property type="match status" value="2"/>
</dbReference>
<dbReference type="InterPro" id="IPR016187">
    <property type="entry name" value="CTDL_fold"/>
</dbReference>
<feature type="compositionally biased region" description="Acidic residues" evidence="3">
    <location>
        <begin position="1"/>
        <end position="11"/>
    </location>
</feature>
<dbReference type="InterPro" id="IPR001304">
    <property type="entry name" value="C-type_lectin-like"/>
</dbReference>
<dbReference type="SUPFAM" id="SSF56436">
    <property type="entry name" value="C-type lectin-like"/>
    <property type="match status" value="2"/>
</dbReference>
<dbReference type="SMART" id="SM00034">
    <property type="entry name" value="CLECT"/>
    <property type="match status" value="2"/>
</dbReference>
<keyword evidence="6" id="KW-0675">Receptor</keyword>
<sequence>MEEIYANEEYQEYEKYENSRGPSTRQTGPRGSQRRFHKAVILCLGLLSLLLLAGIIGLGVHYQNSTRDSSAESSTNKANPNEHQLQLSSLTKQRDLLNVSLTEMTKELHRLQGLLKQKKTCPADWTMFGCSCYFFSTERKSWALSRQDCRDRGADLVIIDSLEEEEFLVNNIKEDTWFGLSDKDKEGTWKWVDDTPLTKAFWWWEQPNNGGGDPQWGEEDCAHLRADKSKEDNWNDRKCDVTMFWILDKSLTQRAEEVLQHSDSVHAADQTFRKHPVSFGAMEEIYVNVEMKDKTVTPVDCIHQTGPRSSKRRFHEAAIWFLGLLSLLLLAGVIALGVYCYISTRDSSAEFSTIVANLTERLSSLTEQRDLLNVSLSEVSKELHCLKKKCPPGWTMFGYSCYFFSTQKKSWDDSRADCRDKGADLVIIESFTEQEFLTNNKKGDTWIGLSDRDDEGTWKWIDDTPLTQGFWWREQPDNGGGFPQYGEEDCAHLRADRSKVDNWNDRRCDVTMLWICEK</sequence>
<keyword evidence="1" id="KW-0430">Lectin</keyword>
<keyword evidence="4" id="KW-0472">Membrane</keyword>
<dbReference type="CDD" id="cd03590">
    <property type="entry name" value="CLECT_DC-SIGN_like"/>
    <property type="match status" value="2"/>
</dbReference>
<dbReference type="PROSITE" id="PS00615">
    <property type="entry name" value="C_TYPE_LECTIN_1"/>
    <property type="match status" value="1"/>
</dbReference>
<dbReference type="AlphaFoldDB" id="A0AAV1GZ21"/>
<feature type="transmembrane region" description="Helical" evidence="4">
    <location>
        <begin position="39"/>
        <end position="62"/>
    </location>
</feature>
<dbReference type="Pfam" id="PF00059">
    <property type="entry name" value="Lectin_C"/>
    <property type="match status" value="2"/>
</dbReference>
<evidence type="ECO:0000313" key="7">
    <source>
        <dbReference type="Proteomes" id="UP001178508"/>
    </source>
</evidence>
<keyword evidence="4" id="KW-1133">Transmembrane helix</keyword>
<evidence type="ECO:0000313" key="6">
    <source>
        <dbReference type="EMBL" id="CAJ1079040.1"/>
    </source>
</evidence>